<keyword evidence="1" id="KW-0472">Membrane</keyword>
<keyword evidence="3" id="KW-1185">Reference proteome</keyword>
<name>A0ABV2WUB3_9NOCA</name>
<accession>A0ABV2WUB3</accession>
<gene>
    <name evidence="2" type="ORF">ABZ510_21765</name>
</gene>
<organism evidence="2 3">
    <name type="scientific">Nocardia rhamnosiphila</name>
    <dbReference type="NCBI Taxonomy" id="426716"/>
    <lineage>
        <taxon>Bacteria</taxon>
        <taxon>Bacillati</taxon>
        <taxon>Actinomycetota</taxon>
        <taxon>Actinomycetes</taxon>
        <taxon>Mycobacteriales</taxon>
        <taxon>Nocardiaceae</taxon>
        <taxon>Nocardia</taxon>
    </lineage>
</organism>
<evidence type="ECO:0000313" key="3">
    <source>
        <dbReference type="Proteomes" id="UP001550628"/>
    </source>
</evidence>
<reference evidence="2 3" key="1">
    <citation type="submission" date="2024-06" db="EMBL/GenBank/DDBJ databases">
        <title>The Natural Products Discovery Center: Release of the First 8490 Sequenced Strains for Exploring Actinobacteria Biosynthetic Diversity.</title>
        <authorList>
            <person name="Kalkreuter E."/>
            <person name="Kautsar S.A."/>
            <person name="Yang D."/>
            <person name="Bader C.D."/>
            <person name="Teijaro C.N."/>
            <person name="Fluegel L."/>
            <person name="Davis C.M."/>
            <person name="Simpson J.R."/>
            <person name="Lauterbach L."/>
            <person name="Steele A.D."/>
            <person name="Gui C."/>
            <person name="Meng S."/>
            <person name="Li G."/>
            <person name="Viehrig K."/>
            <person name="Ye F."/>
            <person name="Su P."/>
            <person name="Kiefer A.F."/>
            <person name="Nichols A."/>
            <person name="Cepeda A.J."/>
            <person name="Yan W."/>
            <person name="Fan B."/>
            <person name="Jiang Y."/>
            <person name="Adhikari A."/>
            <person name="Zheng C.-J."/>
            <person name="Schuster L."/>
            <person name="Cowan T.M."/>
            <person name="Smanski M.J."/>
            <person name="Chevrette M.G."/>
            <person name="De Carvalho L.P.S."/>
            <person name="Shen B."/>
        </authorList>
    </citation>
    <scope>NUCLEOTIDE SEQUENCE [LARGE SCALE GENOMIC DNA]</scope>
    <source>
        <strain evidence="2 3">NPDC019708</strain>
    </source>
</reference>
<comment type="caution">
    <text evidence="2">The sequence shown here is derived from an EMBL/GenBank/DDBJ whole genome shotgun (WGS) entry which is preliminary data.</text>
</comment>
<feature type="transmembrane region" description="Helical" evidence="1">
    <location>
        <begin position="74"/>
        <end position="92"/>
    </location>
</feature>
<evidence type="ECO:0000256" key="1">
    <source>
        <dbReference type="SAM" id="Phobius"/>
    </source>
</evidence>
<feature type="transmembrane region" description="Helical" evidence="1">
    <location>
        <begin position="6"/>
        <end position="25"/>
    </location>
</feature>
<feature type="transmembrane region" description="Helical" evidence="1">
    <location>
        <begin position="49"/>
        <end position="68"/>
    </location>
</feature>
<dbReference type="RefSeq" id="WP_030525458.1">
    <property type="nucleotide sequence ID" value="NZ_JBEYBD010000012.1"/>
</dbReference>
<feature type="transmembrane region" description="Helical" evidence="1">
    <location>
        <begin position="113"/>
        <end position="135"/>
    </location>
</feature>
<sequence>MGTPTALVLFAAGLLFLTALGLGVWKWQAMVASPDGVAHPYVDIAHRSALLYSFATAMIALFVEFSAWPATVDATAAGLLVLMFVITIANYIRHGILRDTTNQMHNPPASFRFVLVALIVGEIGGFAVLLAGFAAGELF</sequence>
<dbReference type="GeneID" id="96247396"/>
<keyword evidence="1" id="KW-1133">Transmembrane helix</keyword>
<evidence type="ECO:0008006" key="4">
    <source>
        <dbReference type="Google" id="ProtNLM"/>
    </source>
</evidence>
<dbReference type="Proteomes" id="UP001550628">
    <property type="component" value="Unassembled WGS sequence"/>
</dbReference>
<evidence type="ECO:0000313" key="2">
    <source>
        <dbReference type="EMBL" id="MEU1954480.1"/>
    </source>
</evidence>
<proteinExistence type="predicted"/>
<keyword evidence="1" id="KW-0812">Transmembrane</keyword>
<dbReference type="EMBL" id="JBEYBF010000015">
    <property type="protein sequence ID" value="MEU1954480.1"/>
    <property type="molecule type" value="Genomic_DNA"/>
</dbReference>
<protein>
    <recommendedName>
        <fullName evidence="4">Integral membrane protein</fullName>
    </recommendedName>
</protein>